<reference evidence="2 3" key="1">
    <citation type="submission" date="2013-02" db="EMBL/GenBank/DDBJ databases">
        <title>The Genome Sequence of Acinetobacter bereziniae NIPH 3.</title>
        <authorList>
            <consortium name="The Broad Institute Genome Sequencing Platform"/>
            <consortium name="The Broad Institute Genome Sequencing Center for Infectious Disease"/>
            <person name="Cerqueira G."/>
            <person name="Feldgarden M."/>
            <person name="Courvalin P."/>
            <person name="Perichon B."/>
            <person name="Grillot-Courvalin C."/>
            <person name="Clermont D."/>
            <person name="Rocha E."/>
            <person name="Yoon E.-J."/>
            <person name="Nemec A."/>
            <person name="Walker B."/>
            <person name="Young S.K."/>
            <person name="Zeng Q."/>
            <person name="Gargeya S."/>
            <person name="Fitzgerald M."/>
            <person name="Haas B."/>
            <person name="Abouelleil A."/>
            <person name="Alvarado L."/>
            <person name="Arachchi H.M."/>
            <person name="Berlin A.M."/>
            <person name="Chapman S.B."/>
            <person name="Dewar J."/>
            <person name="Goldberg J."/>
            <person name="Griggs A."/>
            <person name="Gujja S."/>
            <person name="Hansen M."/>
            <person name="Howarth C."/>
            <person name="Imamovic A."/>
            <person name="Larimer J."/>
            <person name="McCowan C."/>
            <person name="Murphy C."/>
            <person name="Neiman D."/>
            <person name="Pearson M."/>
            <person name="Priest M."/>
            <person name="Roberts A."/>
            <person name="Saif S."/>
            <person name="Shea T."/>
            <person name="Sisk P."/>
            <person name="Sykes S."/>
            <person name="Wortman J."/>
            <person name="Nusbaum C."/>
            <person name="Birren B."/>
        </authorList>
    </citation>
    <scope>NUCLEOTIDE SEQUENCE [LARGE SCALE GENOMIC DNA]</scope>
    <source>
        <strain evidence="2 3">NIPH 3</strain>
    </source>
</reference>
<evidence type="ECO:0000256" key="1">
    <source>
        <dbReference type="SAM" id="SignalP"/>
    </source>
</evidence>
<accession>N8YI30</accession>
<dbReference type="EMBL" id="APPK01000045">
    <property type="protein sequence ID" value="ENV20939.1"/>
    <property type="molecule type" value="Genomic_DNA"/>
</dbReference>
<dbReference type="PATRIC" id="fig|1217651.3.peg.3033"/>
<feature type="chain" id="PRO_5004137158" evidence="1">
    <location>
        <begin position="19"/>
        <end position="193"/>
    </location>
</feature>
<comment type="caution">
    <text evidence="2">The sequence shown here is derived from an EMBL/GenBank/DDBJ whole genome shotgun (WGS) entry which is preliminary data.</text>
</comment>
<name>N8YI30_ACIBZ</name>
<dbReference type="Proteomes" id="UP000013270">
    <property type="component" value="Unassembled WGS sequence"/>
</dbReference>
<dbReference type="RefSeq" id="WP_004831617.1">
    <property type="nucleotide sequence ID" value="NZ_KB849468.1"/>
</dbReference>
<dbReference type="AlphaFoldDB" id="N8YI30"/>
<evidence type="ECO:0000313" key="2">
    <source>
        <dbReference type="EMBL" id="ENV20939.1"/>
    </source>
</evidence>
<evidence type="ECO:0000313" key="3">
    <source>
        <dbReference type="Proteomes" id="UP000013270"/>
    </source>
</evidence>
<sequence>MRRIVLVSLLALSGFANAEAPFGLKTGMSLSEVKKVSGVAEVLDKNYYSFKNVPKPYKAFKDYLMLITPQNGLCKVLGWGKPITTNVYGDGIKDEFASIKESLTEKYGTPVGDYNFLRSGSIWKEPNDWTMGLYKEERTLVAAWEPNEENGVKNIMLKARANGPNSGQVTLSYELSNSPSCFKEKGDKDTSGL</sequence>
<gene>
    <name evidence="2" type="ORF">F963_03070</name>
</gene>
<keyword evidence="1" id="KW-0732">Signal</keyword>
<feature type="signal peptide" evidence="1">
    <location>
        <begin position="1"/>
        <end position="18"/>
    </location>
</feature>
<organism evidence="2 3">
    <name type="scientific">Acinetobacter bereziniae NIPH 3</name>
    <dbReference type="NCBI Taxonomy" id="1217651"/>
    <lineage>
        <taxon>Bacteria</taxon>
        <taxon>Pseudomonadati</taxon>
        <taxon>Pseudomonadota</taxon>
        <taxon>Gammaproteobacteria</taxon>
        <taxon>Moraxellales</taxon>
        <taxon>Moraxellaceae</taxon>
        <taxon>Acinetobacter</taxon>
    </lineage>
</organism>
<proteinExistence type="predicted"/>
<dbReference type="HOGENOM" id="CLU_061765_1_0_6"/>
<protein>
    <submittedName>
        <fullName evidence="2">Uncharacterized protein</fullName>
    </submittedName>
</protein>